<dbReference type="EMBL" id="JACHHT010000002">
    <property type="protein sequence ID" value="MBB6522305.1"/>
    <property type="molecule type" value="Genomic_DNA"/>
</dbReference>
<dbReference type="Gene3D" id="3.40.50.720">
    <property type="entry name" value="NAD(P)-binding Rossmann-like Domain"/>
    <property type="match status" value="1"/>
</dbReference>
<accession>A0A7X0JU37</accession>
<dbReference type="Proteomes" id="UP000528457">
    <property type="component" value="Unassembled WGS sequence"/>
</dbReference>
<evidence type="ECO:0000256" key="1">
    <source>
        <dbReference type="ARBA" id="ARBA00006484"/>
    </source>
</evidence>
<protein>
    <submittedName>
        <fullName evidence="4">NAD(P)-dependent dehydrogenase (Short-subunit alcohol dehydrogenase family)</fullName>
    </submittedName>
</protein>
<organism evidence="4 5">
    <name type="scientific">Pseudoteredinibacter isoporae</name>
    <dbReference type="NCBI Taxonomy" id="570281"/>
    <lineage>
        <taxon>Bacteria</taxon>
        <taxon>Pseudomonadati</taxon>
        <taxon>Pseudomonadota</taxon>
        <taxon>Gammaproteobacteria</taxon>
        <taxon>Cellvibrionales</taxon>
        <taxon>Cellvibrionaceae</taxon>
        <taxon>Pseudoteredinibacter</taxon>
    </lineage>
</organism>
<dbReference type="InterPro" id="IPR020904">
    <property type="entry name" value="Sc_DH/Rdtase_CS"/>
</dbReference>
<evidence type="ECO:0000256" key="3">
    <source>
        <dbReference type="RuleBase" id="RU000363"/>
    </source>
</evidence>
<comment type="caution">
    <text evidence="4">The sequence shown here is derived from an EMBL/GenBank/DDBJ whole genome shotgun (WGS) entry which is preliminary data.</text>
</comment>
<dbReference type="PRINTS" id="PR00081">
    <property type="entry name" value="GDHRDH"/>
</dbReference>
<keyword evidence="2" id="KW-0560">Oxidoreductase</keyword>
<dbReference type="RefSeq" id="WP_166846187.1">
    <property type="nucleotide sequence ID" value="NZ_JAAONY010000002.1"/>
</dbReference>
<name>A0A7X0JU37_9GAMM</name>
<dbReference type="PANTHER" id="PTHR43976:SF16">
    <property type="entry name" value="SHORT-CHAIN DEHYDROGENASE_REDUCTASE FAMILY PROTEIN"/>
    <property type="match status" value="1"/>
</dbReference>
<dbReference type="AlphaFoldDB" id="A0A7X0JU37"/>
<evidence type="ECO:0000313" key="5">
    <source>
        <dbReference type="Proteomes" id="UP000528457"/>
    </source>
</evidence>
<dbReference type="PROSITE" id="PS00061">
    <property type="entry name" value="ADH_SHORT"/>
    <property type="match status" value="1"/>
</dbReference>
<reference evidence="4 5" key="1">
    <citation type="submission" date="2020-08" db="EMBL/GenBank/DDBJ databases">
        <title>Genomic Encyclopedia of Type Strains, Phase IV (KMG-IV): sequencing the most valuable type-strain genomes for metagenomic binning, comparative biology and taxonomic classification.</title>
        <authorList>
            <person name="Goeker M."/>
        </authorList>
    </citation>
    <scope>NUCLEOTIDE SEQUENCE [LARGE SCALE GENOMIC DNA]</scope>
    <source>
        <strain evidence="4 5">DSM 22368</strain>
    </source>
</reference>
<sequence length="302" mass="32805">MSTSIKQTASSTTNPTTTPAAMPVKTVVITGASSGFGRLACKAFQKAGWNVAATMRSPERENELNTLRNVQLFPLDVCDRQSIESTITSVMETFGRIDCLINNAGYGAFGFLEEASEEEIMQQMNTNFLGVINTTQAVLPYMRKQKEGSIINVTSLAGLMGMPMLSLYSASKFAVEGLTESLSHELAEFGIRVHLIEPGAFKTGFSSAYSFNEGQATPELNRERGVYKKFLDNMLAEPPKPFGYGDPQDVASLMLKIAQTPKSPLRNVIGKDGKSLMLTQKLLGKKRLLKVIGNAAMPKLSA</sequence>
<dbReference type="GO" id="GO:0016491">
    <property type="term" value="F:oxidoreductase activity"/>
    <property type="evidence" value="ECO:0007669"/>
    <property type="project" value="UniProtKB-KW"/>
</dbReference>
<proteinExistence type="inferred from homology"/>
<comment type="similarity">
    <text evidence="1 3">Belongs to the short-chain dehydrogenases/reductases (SDR) family.</text>
</comment>
<dbReference type="InterPro" id="IPR036291">
    <property type="entry name" value="NAD(P)-bd_dom_sf"/>
</dbReference>
<dbReference type="InterPro" id="IPR002347">
    <property type="entry name" value="SDR_fam"/>
</dbReference>
<dbReference type="CDD" id="cd05374">
    <property type="entry name" value="17beta-HSD-like_SDR_c"/>
    <property type="match status" value="1"/>
</dbReference>
<keyword evidence="5" id="KW-1185">Reference proteome</keyword>
<dbReference type="FunFam" id="3.40.50.720:FF:000084">
    <property type="entry name" value="Short-chain dehydrogenase reductase"/>
    <property type="match status" value="1"/>
</dbReference>
<gene>
    <name evidence="4" type="ORF">HNR48_002590</name>
</gene>
<dbReference type="SUPFAM" id="SSF51735">
    <property type="entry name" value="NAD(P)-binding Rossmann-fold domains"/>
    <property type="match status" value="1"/>
</dbReference>
<dbReference type="PANTHER" id="PTHR43976">
    <property type="entry name" value="SHORT CHAIN DEHYDROGENASE"/>
    <property type="match status" value="1"/>
</dbReference>
<dbReference type="Pfam" id="PF00106">
    <property type="entry name" value="adh_short"/>
    <property type="match status" value="1"/>
</dbReference>
<dbReference type="InParanoid" id="A0A7X0JU37"/>
<evidence type="ECO:0000313" key="4">
    <source>
        <dbReference type="EMBL" id="MBB6522305.1"/>
    </source>
</evidence>
<dbReference type="InterPro" id="IPR051911">
    <property type="entry name" value="SDR_oxidoreductase"/>
</dbReference>
<dbReference type="PRINTS" id="PR00080">
    <property type="entry name" value="SDRFAMILY"/>
</dbReference>
<evidence type="ECO:0000256" key="2">
    <source>
        <dbReference type="ARBA" id="ARBA00023002"/>
    </source>
</evidence>